<organism evidence="2 6">
    <name type="scientific">Enterocloster clostridioformis</name>
    <dbReference type="NCBI Taxonomy" id="1531"/>
    <lineage>
        <taxon>Bacteria</taxon>
        <taxon>Bacillati</taxon>
        <taxon>Bacillota</taxon>
        <taxon>Clostridia</taxon>
        <taxon>Lachnospirales</taxon>
        <taxon>Lachnospiraceae</taxon>
        <taxon>Enterocloster</taxon>
    </lineage>
</organism>
<keyword evidence="1" id="KW-0812">Transmembrane</keyword>
<gene>
    <name evidence="3" type="ORF">Ccl03g_53220</name>
    <name evidence="2" type="ORF">ERS852480_03134</name>
    <name evidence="5" type="ORF">FOC47_14190</name>
    <name evidence="4" type="ORF">G5B26_04205</name>
</gene>
<evidence type="ECO:0000313" key="8">
    <source>
        <dbReference type="Proteomes" id="UP000501069"/>
    </source>
</evidence>
<proteinExistence type="predicted"/>
<feature type="transmembrane region" description="Helical" evidence="1">
    <location>
        <begin position="20"/>
        <end position="42"/>
    </location>
</feature>
<reference evidence="4 9" key="4">
    <citation type="journal article" date="2020" name="Cell Host Microbe">
        <title>Functional and Genomic Variation between Human-Derived Isolates of Lachnospiraceae Reveals Inter- and Intra-Species Diversity.</title>
        <authorList>
            <person name="Sorbara M.T."/>
            <person name="Littmann E.R."/>
            <person name="Fontana E."/>
            <person name="Moody T.U."/>
            <person name="Kohout C.E."/>
            <person name="Gjonbalaj M."/>
            <person name="Eaton V."/>
            <person name="Seok R."/>
            <person name="Leiner I.M."/>
            <person name="Pamer E.G."/>
        </authorList>
    </citation>
    <scope>NUCLEOTIDE SEQUENCE [LARGE SCALE GENOMIC DNA]</scope>
    <source>
        <strain evidence="4 9">MSK.2.26</strain>
    </source>
</reference>
<dbReference type="Proteomes" id="UP000501069">
    <property type="component" value="Chromosome"/>
</dbReference>
<dbReference type="Proteomes" id="UP000719916">
    <property type="component" value="Unassembled WGS sequence"/>
</dbReference>
<evidence type="ECO:0000313" key="4">
    <source>
        <dbReference type="EMBL" id="NSJ42798.1"/>
    </source>
</evidence>
<reference evidence="3 7" key="2">
    <citation type="submission" date="2019-06" db="EMBL/GenBank/DDBJ databases">
        <title>Draft genome sequence of [Clostridium] clostridioforme NBRC 113352.</title>
        <authorList>
            <person name="Miura T."/>
            <person name="Furukawa M."/>
            <person name="Shimamura M."/>
            <person name="Ohyama Y."/>
            <person name="Yamazoe A."/>
            <person name="Kawasaki H."/>
        </authorList>
    </citation>
    <scope>NUCLEOTIDE SEQUENCE [LARGE SCALE GENOMIC DNA]</scope>
    <source>
        <strain evidence="3 7">NBRC 113352</strain>
    </source>
</reference>
<dbReference type="AlphaFoldDB" id="A0A174MDT5"/>
<dbReference type="RefSeq" id="WP_002587122.1">
    <property type="nucleotide sequence ID" value="NZ_BJLB01000001.1"/>
</dbReference>
<dbReference type="EMBL" id="CP050964">
    <property type="protein sequence ID" value="QIX91585.1"/>
    <property type="molecule type" value="Genomic_DNA"/>
</dbReference>
<evidence type="ECO:0000313" key="2">
    <source>
        <dbReference type="EMBL" id="CUP34444.1"/>
    </source>
</evidence>
<evidence type="ECO:0000313" key="7">
    <source>
        <dbReference type="Proteomes" id="UP000315200"/>
    </source>
</evidence>
<dbReference type="EMBL" id="CZAB01000030">
    <property type="protein sequence ID" value="CUP34444.1"/>
    <property type="molecule type" value="Genomic_DNA"/>
</dbReference>
<name>A0A174MDT5_9FIRM</name>
<evidence type="ECO:0000313" key="5">
    <source>
        <dbReference type="EMBL" id="QIX91585.1"/>
    </source>
</evidence>
<keyword evidence="1" id="KW-0472">Membrane</keyword>
<reference evidence="2 6" key="1">
    <citation type="submission" date="2015-09" db="EMBL/GenBank/DDBJ databases">
        <authorList>
            <consortium name="Pathogen Informatics"/>
        </authorList>
    </citation>
    <scope>NUCLEOTIDE SEQUENCE [LARGE SCALE GENOMIC DNA]</scope>
    <source>
        <strain evidence="2 6">2789STDY5834865</strain>
    </source>
</reference>
<evidence type="ECO:0000313" key="9">
    <source>
        <dbReference type="Proteomes" id="UP000719916"/>
    </source>
</evidence>
<dbReference type="Proteomes" id="UP000095512">
    <property type="component" value="Unassembled WGS sequence"/>
</dbReference>
<dbReference type="Proteomes" id="UP000315200">
    <property type="component" value="Unassembled WGS sequence"/>
</dbReference>
<dbReference type="EMBL" id="BJLB01000001">
    <property type="protein sequence ID" value="GEA39609.1"/>
    <property type="molecule type" value="Genomic_DNA"/>
</dbReference>
<evidence type="ECO:0000256" key="1">
    <source>
        <dbReference type="SAM" id="Phobius"/>
    </source>
</evidence>
<protein>
    <submittedName>
        <fullName evidence="4">DUF4320 family protein</fullName>
    </submittedName>
</protein>
<dbReference type="Pfam" id="PF14208">
    <property type="entry name" value="DUF4320"/>
    <property type="match status" value="1"/>
</dbReference>
<dbReference type="InterPro" id="IPR025469">
    <property type="entry name" value="DUF4320"/>
</dbReference>
<evidence type="ECO:0000313" key="3">
    <source>
        <dbReference type="EMBL" id="GEA39609.1"/>
    </source>
</evidence>
<sequence length="135" mass="14995">MLKKLKDKLRCRRGEGYVDVVVLVLCAMLVLALAIRVLPVFIAKQQLDTFATELVREAEISGRVGLETSRRAAVLREKTGLDPDITWSAGGRIQLNSEVTVFLTLQTNIGLFGDFGLFPITLRAQATGKSEVYWK</sequence>
<evidence type="ECO:0000313" key="6">
    <source>
        <dbReference type="Proteomes" id="UP000095512"/>
    </source>
</evidence>
<keyword evidence="1" id="KW-1133">Transmembrane helix</keyword>
<accession>A0A174MDT5</accession>
<reference evidence="4" key="5">
    <citation type="submission" date="2020-02" db="EMBL/GenBank/DDBJ databases">
        <authorList>
            <person name="Littmann E."/>
            <person name="Sorbara M."/>
        </authorList>
    </citation>
    <scope>NUCLEOTIDE SEQUENCE</scope>
    <source>
        <strain evidence="4">MSK.2.26</strain>
    </source>
</reference>
<reference evidence="5 8" key="3">
    <citation type="submission" date="2019-11" db="EMBL/GenBank/DDBJ databases">
        <title>FDA dAtabase for Regulatory Grade micrObial Sequences (FDA-ARGOS): Supporting development and validation of Infectious Disease Dx tests.</title>
        <authorList>
            <person name="Turner S."/>
            <person name="Byrd R."/>
            <person name="Tallon L."/>
            <person name="Sadzewicz L."/>
            <person name="Vavikolanu K."/>
            <person name="Mehta A."/>
            <person name="Aluvathingal J."/>
            <person name="Nadendla S."/>
            <person name="Myers T."/>
            <person name="Yan Y."/>
            <person name="Sichtig H."/>
        </authorList>
    </citation>
    <scope>NUCLEOTIDE SEQUENCE [LARGE SCALE GENOMIC DNA]</scope>
    <source>
        <strain evidence="5 8">FDAARGOS_739</strain>
    </source>
</reference>
<dbReference type="GeneID" id="57962316"/>
<dbReference type="EMBL" id="JAAISW010000004">
    <property type="protein sequence ID" value="NSJ42798.1"/>
    <property type="molecule type" value="Genomic_DNA"/>
</dbReference>